<dbReference type="EMBL" id="WVIE01000006">
    <property type="protein sequence ID" value="NDJ17056.1"/>
    <property type="molecule type" value="Genomic_DNA"/>
</dbReference>
<keyword evidence="2" id="KW-1185">Reference proteome</keyword>
<dbReference type="Proteomes" id="UP000646053">
    <property type="component" value="Unassembled WGS sequence"/>
</dbReference>
<evidence type="ECO:0000313" key="1">
    <source>
        <dbReference type="EMBL" id="NDJ17056.1"/>
    </source>
</evidence>
<accession>A0A8J7Z2N1</accession>
<comment type="caution">
    <text evidence="1">The sequence shown here is derived from an EMBL/GenBank/DDBJ whole genome shotgun (WGS) entry which is preliminary data.</text>
</comment>
<gene>
    <name evidence="1" type="ORF">GS601_07100</name>
</gene>
<dbReference type="RefSeq" id="WP_162422569.1">
    <property type="nucleotide sequence ID" value="NZ_WVIE01000006.1"/>
</dbReference>
<dbReference type="InterPro" id="IPR021373">
    <property type="entry name" value="DUF2993"/>
</dbReference>
<protein>
    <submittedName>
        <fullName evidence="1">LmeA family phospholipid-binding protein</fullName>
    </submittedName>
</protein>
<proteinExistence type="predicted"/>
<reference evidence="1" key="1">
    <citation type="submission" date="2019-12" db="EMBL/GenBank/DDBJ databases">
        <title>High-Quality draft genome sequences of three cyanobacteria isolated from the limestone walls of the Old Cathedral of Coimbra.</title>
        <authorList>
            <person name="Tiago I."/>
            <person name="Soares F."/>
            <person name="Portugal A."/>
        </authorList>
    </citation>
    <scope>NUCLEOTIDE SEQUENCE</scope>
    <source>
        <strain evidence="1">A</strain>
    </source>
</reference>
<dbReference type="AlphaFoldDB" id="A0A8J7Z2N1"/>
<organism evidence="1 2">
    <name type="scientific">Myxacorys almedinensis A</name>
    <dbReference type="NCBI Taxonomy" id="2690445"/>
    <lineage>
        <taxon>Bacteria</taxon>
        <taxon>Bacillati</taxon>
        <taxon>Cyanobacteriota</taxon>
        <taxon>Cyanophyceae</taxon>
        <taxon>Leptolyngbyales</taxon>
        <taxon>Leptolyngbyaceae</taxon>
        <taxon>Myxacorys</taxon>
        <taxon>Myxacorys almedinensis</taxon>
    </lineage>
</organism>
<dbReference type="Pfam" id="PF11209">
    <property type="entry name" value="LmeA"/>
    <property type="match status" value="1"/>
</dbReference>
<evidence type="ECO:0000313" key="2">
    <source>
        <dbReference type="Proteomes" id="UP000646053"/>
    </source>
</evidence>
<name>A0A8J7Z2N1_9CYAN</name>
<sequence length="246" mass="27518">MSGKSRPEDQAVSNIIKQTILRQLDSVRQIGVATKTNLLNLFQGRSNSISVKGRGLTKEGIRIQELEITTDQIAIDPLSIFLGKIGFNEPVNSRTHLVLTEADLIQALNSKIILEKLPHLHLEVNRKLVTVELCPPFSIRLPSDNKIRFSGGAKLQESQQVRQVSFSVVIRARTETQPISLETFSCLPEQGLSLPFTIALLQRLNAIAEQPYFQLEGTILKVCSLKIKDRTVLLDIETQTQEIPFL</sequence>